<evidence type="ECO:0000313" key="1">
    <source>
        <dbReference type="EMBL" id="TIC80305.1"/>
    </source>
</evidence>
<accession>A0A4T0UPP0</accession>
<dbReference type="Proteomes" id="UP000308891">
    <property type="component" value="Unassembled WGS sequence"/>
</dbReference>
<dbReference type="AlphaFoldDB" id="A0A4T0UPP0"/>
<comment type="caution">
    <text evidence="1">The sequence shown here is derived from an EMBL/GenBank/DDBJ whole genome shotgun (WGS) entry which is preliminary data.</text>
</comment>
<dbReference type="RefSeq" id="WP_136554569.1">
    <property type="nucleotide sequence ID" value="NZ_STGJ01000014.1"/>
</dbReference>
<dbReference type="EMBL" id="STGJ01000014">
    <property type="protein sequence ID" value="TIC80305.1"/>
    <property type="molecule type" value="Genomic_DNA"/>
</dbReference>
<sequence>MLRKISSLSAHAQMRLTERFSISTDELVRLLNTGLGKRIGHSLETHLIHILLWCPIEKAFLVCIQDVLNGIVLTVLTLDMYIRDYARNVTERRIQKVINMMVHAGMAPAAAWRPGVMDEYVTVFALRKSTSYLLSLGRWRGAVTSVDLGKLGELPEFWEWVARTTLARGGTLEDVLSVSARFSGGELQHVPYCDFQKPVF</sequence>
<reference evidence="1 2" key="1">
    <citation type="submission" date="2019-04" db="EMBL/GenBank/DDBJ databases">
        <title>Crenobacter sp. nov.</title>
        <authorList>
            <person name="Shi S."/>
        </authorList>
    </citation>
    <scope>NUCLEOTIDE SEQUENCE [LARGE SCALE GENOMIC DNA]</scope>
    <source>
        <strain evidence="1 2">GY 70310</strain>
    </source>
</reference>
<name>A0A4T0UPP0_9NEIS</name>
<protein>
    <submittedName>
        <fullName evidence="1">Uncharacterized protein</fullName>
    </submittedName>
</protein>
<keyword evidence="2" id="KW-1185">Reference proteome</keyword>
<organism evidence="1 2">
    <name type="scientific">Crenobacter intestini</name>
    <dbReference type="NCBI Taxonomy" id="2563443"/>
    <lineage>
        <taxon>Bacteria</taxon>
        <taxon>Pseudomonadati</taxon>
        <taxon>Pseudomonadota</taxon>
        <taxon>Betaproteobacteria</taxon>
        <taxon>Neisseriales</taxon>
        <taxon>Neisseriaceae</taxon>
        <taxon>Crenobacter</taxon>
    </lineage>
</organism>
<proteinExistence type="predicted"/>
<evidence type="ECO:0000313" key="2">
    <source>
        <dbReference type="Proteomes" id="UP000308891"/>
    </source>
</evidence>
<gene>
    <name evidence="1" type="ORF">E5K04_12425</name>
</gene>